<keyword evidence="2" id="KW-1185">Reference proteome</keyword>
<protein>
    <submittedName>
        <fullName evidence="1">Uncharacterized protein</fullName>
    </submittedName>
</protein>
<evidence type="ECO:0000313" key="2">
    <source>
        <dbReference type="Proteomes" id="UP000298030"/>
    </source>
</evidence>
<dbReference type="PANTHER" id="PTHR21445">
    <property type="entry name" value="ENDONUCLEASE IV ENDODEOXYRIBONUCLEASE IV"/>
    <property type="match status" value="1"/>
</dbReference>
<dbReference type="Gene3D" id="3.20.20.150">
    <property type="entry name" value="Divalent-metal-dependent TIM barrel enzymes"/>
    <property type="match status" value="1"/>
</dbReference>
<dbReference type="PANTHER" id="PTHR21445:SF0">
    <property type="entry name" value="APURINIC-APYRIMIDINIC ENDONUCLEASE"/>
    <property type="match status" value="1"/>
</dbReference>
<dbReference type="PROSITE" id="PS51432">
    <property type="entry name" value="AP_NUCLEASE_F2_4"/>
    <property type="match status" value="1"/>
</dbReference>
<accession>A0A4Y7SJ19</accession>
<dbReference type="GO" id="GO:0003906">
    <property type="term" value="F:DNA-(apurinic or apyrimidinic site) endonuclease activity"/>
    <property type="evidence" value="ECO:0007669"/>
    <property type="project" value="TreeGrafter"/>
</dbReference>
<sequence>YDIGTQAGWECVHSNFGEGIGMEYLAGMYLNDSKTPCGSRWDRHENLWMGTLGLLSFRAIVTDPHTRSIPLILETPSVERPREVWDVEVGVLNALSMSGMGSGTGSVFSTAYAPRTFPDTSLPITMEESLVGESASMRYVHLGVIIPYVFCALSGRVLYNQSWWNVKAIDLLH</sequence>
<dbReference type="OrthoDB" id="7663182at2759"/>
<dbReference type="InterPro" id="IPR036237">
    <property type="entry name" value="Xyl_isomerase-like_sf"/>
</dbReference>
<dbReference type="GO" id="GO:0006284">
    <property type="term" value="P:base-excision repair"/>
    <property type="evidence" value="ECO:0007669"/>
    <property type="project" value="TreeGrafter"/>
</dbReference>
<proteinExistence type="predicted"/>
<dbReference type="GO" id="GO:0003677">
    <property type="term" value="F:DNA binding"/>
    <property type="evidence" value="ECO:0007669"/>
    <property type="project" value="InterPro"/>
</dbReference>
<dbReference type="STRING" id="71717.A0A4Y7SJ19"/>
<dbReference type="SUPFAM" id="SSF51658">
    <property type="entry name" value="Xylose isomerase-like"/>
    <property type="match status" value="1"/>
</dbReference>
<dbReference type="GO" id="GO:0008081">
    <property type="term" value="F:phosphoric diester hydrolase activity"/>
    <property type="evidence" value="ECO:0007669"/>
    <property type="project" value="TreeGrafter"/>
</dbReference>
<evidence type="ECO:0000313" key="1">
    <source>
        <dbReference type="EMBL" id="TEB21890.1"/>
    </source>
</evidence>
<dbReference type="InterPro" id="IPR001719">
    <property type="entry name" value="AP_endonuc_2"/>
</dbReference>
<organism evidence="1 2">
    <name type="scientific">Coprinellus micaceus</name>
    <name type="common">Glistening ink-cap mushroom</name>
    <name type="synonym">Coprinus micaceus</name>
    <dbReference type="NCBI Taxonomy" id="71717"/>
    <lineage>
        <taxon>Eukaryota</taxon>
        <taxon>Fungi</taxon>
        <taxon>Dikarya</taxon>
        <taxon>Basidiomycota</taxon>
        <taxon>Agaricomycotina</taxon>
        <taxon>Agaricomycetes</taxon>
        <taxon>Agaricomycetidae</taxon>
        <taxon>Agaricales</taxon>
        <taxon>Agaricineae</taxon>
        <taxon>Psathyrellaceae</taxon>
        <taxon>Coprinellus</taxon>
    </lineage>
</organism>
<name>A0A4Y7SJ19_COPMI</name>
<gene>
    <name evidence="1" type="ORF">FA13DRAFT_1642074</name>
</gene>
<dbReference type="EMBL" id="QPFP01000100">
    <property type="protein sequence ID" value="TEB21890.1"/>
    <property type="molecule type" value="Genomic_DNA"/>
</dbReference>
<feature type="non-terminal residue" evidence="1">
    <location>
        <position position="1"/>
    </location>
</feature>
<dbReference type="AlphaFoldDB" id="A0A4Y7SJ19"/>
<reference evidence="1 2" key="1">
    <citation type="journal article" date="2019" name="Nat. Ecol. Evol.">
        <title>Megaphylogeny resolves global patterns of mushroom evolution.</title>
        <authorList>
            <person name="Varga T."/>
            <person name="Krizsan K."/>
            <person name="Foldi C."/>
            <person name="Dima B."/>
            <person name="Sanchez-Garcia M."/>
            <person name="Sanchez-Ramirez S."/>
            <person name="Szollosi G.J."/>
            <person name="Szarkandi J.G."/>
            <person name="Papp V."/>
            <person name="Albert L."/>
            <person name="Andreopoulos W."/>
            <person name="Angelini C."/>
            <person name="Antonin V."/>
            <person name="Barry K.W."/>
            <person name="Bougher N.L."/>
            <person name="Buchanan P."/>
            <person name="Buyck B."/>
            <person name="Bense V."/>
            <person name="Catcheside P."/>
            <person name="Chovatia M."/>
            <person name="Cooper J."/>
            <person name="Damon W."/>
            <person name="Desjardin D."/>
            <person name="Finy P."/>
            <person name="Geml J."/>
            <person name="Haridas S."/>
            <person name="Hughes K."/>
            <person name="Justo A."/>
            <person name="Karasinski D."/>
            <person name="Kautmanova I."/>
            <person name="Kiss B."/>
            <person name="Kocsube S."/>
            <person name="Kotiranta H."/>
            <person name="LaButti K.M."/>
            <person name="Lechner B.E."/>
            <person name="Liimatainen K."/>
            <person name="Lipzen A."/>
            <person name="Lukacs Z."/>
            <person name="Mihaltcheva S."/>
            <person name="Morgado L.N."/>
            <person name="Niskanen T."/>
            <person name="Noordeloos M.E."/>
            <person name="Ohm R.A."/>
            <person name="Ortiz-Santana B."/>
            <person name="Ovrebo C."/>
            <person name="Racz N."/>
            <person name="Riley R."/>
            <person name="Savchenko A."/>
            <person name="Shiryaev A."/>
            <person name="Soop K."/>
            <person name="Spirin V."/>
            <person name="Szebenyi C."/>
            <person name="Tomsovsky M."/>
            <person name="Tulloss R.E."/>
            <person name="Uehling J."/>
            <person name="Grigoriev I.V."/>
            <person name="Vagvolgyi C."/>
            <person name="Papp T."/>
            <person name="Martin F.M."/>
            <person name="Miettinen O."/>
            <person name="Hibbett D.S."/>
            <person name="Nagy L.G."/>
        </authorList>
    </citation>
    <scope>NUCLEOTIDE SEQUENCE [LARGE SCALE GENOMIC DNA]</scope>
    <source>
        <strain evidence="1 2">FP101781</strain>
    </source>
</reference>
<dbReference type="GO" id="GO:0008270">
    <property type="term" value="F:zinc ion binding"/>
    <property type="evidence" value="ECO:0007669"/>
    <property type="project" value="InterPro"/>
</dbReference>
<comment type="caution">
    <text evidence="1">The sequence shown here is derived from an EMBL/GenBank/DDBJ whole genome shotgun (WGS) entry which is preliminary data.</text>
</comment>
<dbReference type="Proteomes" id="UP000298030">
    <property type="component" value="Unassembled WGS sequence"/>
</dbReference>